<dbReference type="HOGENOM" id="CLU_1414597_0_0_6"/>
<dbReference type="GO" id="GO:0016020">
    <property type="term" value="C:membrane"/>
    <property type="evidence" value="ECO:0007669"/>
    <property type="project" value="InterPro"/>
</dbReference>
<dbReference type="KEGG" id="aeh:Mlg_2150"/>
<reference evidence="4" key="1">
    <citation type="submission" date="2006-08" db="EMBL/GenBank/DDBJ databases">
        <title>Complete sequence of Alkalilimnicola ehrilichei MLHE-1.</title>
        <authorList>
            <person name="Copeland A."/>
            <person name="Lucas S."/>
            <person name="Lapidus A."/>
            <person name="Barry K."/>
            <person name="Detter J.C."/>
            <person name="Glavina del Rio T."/>
            <person name="Hammon N."/>
            <person name="Israni S."/>
            <person name="Dalin E."/>
            <person name="Tice H."/>
            <person name="Pitluck S."/>
            <person name="Sims D."/>
            <person name="Brettin T."/>
            <person name="Bruce D."/>
            <person name="Han C."/>
            <person name="Tapia R."/>
            <person name="Gilna P."/>
            <person name="Schmutz J."/>
            <person name="Larimer F."/>
            <person name="Land M."/>
            <person name="Hauser L."/>
            <person name="Kyrpides N."/>
            <person name="Mikhailova N."/>
            <person name="Oremland R.S."/>
            <person name="Hoeft S.E."/>
            <person name="Switzer-Blum J."/>
            <person name="Kulp T."/>
            <person name="King G."/>
            <person name="Tabita R."/>
            <person name="Witte B."/>
            <person name="Santini J.M."/>
            <person name="Basu P."/>
            <person name="Hollibaugh J.T."/>
            <person name="Xie G."/>
            <person name="Stolz J.F."/>
            <person name="Richardson P."/>
        </authorList>
    </citation>
    <scope>NUCLEOTIDE SEQUENCE [LARGE SCALE GENOMIC DNA]</scope>
    <source>
        <strain evidence="4">ATCC BAA-1101 / DSM 17681 / MLHE-1</strain>
    </source>
</reference>
<dbReference type="AlphaFoldDB" id="Q0A6P5"/>
<dbReference type="eggNOG" id="COG3271">
    <property type="taxonomic scope" value="Bacteria"/>
</dbReference>
<keyword evidence="4" id="KW-1185">Reference proteome</keyword>
<sequence>MTLLKHRSFNRAQAGRDFSRVIPQSRPDSCGLAALATLMNEVLHLPTSEAALQARLKHRRPASLTDLSKLSRQAGLKAHAYAVDLDLLLRVQRPAILHMGASRRIGHYVVVRGVADDKAWLADPMRGNVHLDLTALKKHWYVPRKPFGHVLYVAGADEEWLPLNEEHLPGSPPETVSDWFPPPAGR</sequence>
<dbReference type="GO" id="GO:0005524">
    <property type="term" value="F:ATP binding"/>
    <property type="evidence" value="ECO:0007669"/>
    <property type="project" value="InterPro"/>
</dbReference>
<evidence type="ECO:0000313" key="4">
    <source>
        <dbReference type="Proteomes" id="UP000001962"/>
    </source>
</evidence>
<dbReference type="InterPro" id="IPR005074">
    <property type="entry name" value="Peptidase_C39"/>
</dbReference>
<feature type="region of interest" description="Disordered" evidence="1">
    <location>
        <begin position="164"/>
        <end position="186"/>
    </location>
</feature>
<protein>
    <submittedName>
        <fullName evidence="3">Peptidase C39, bacteriocin processing</fullName>
    </submittedName>
</protein>
<dbReference type="RefSeq" id="WP_011629886.1">
    <property type="nucleotide sequence ID" value="NC_008340.1"/>
</dbReference>
<dbReference type="GO" id="GO:0006508">
    <property type="term" value="P:proteolysis"/>
    <property type="evidence" value="ECO:0007669"/>
    <property type="project" value="InterPro"/>
</dbReference>
<evidence type="ECO:0000259" key="2">
    <source>
        <dbReference type="PROSITE" id="PS50990"/>
    </source>
</evidence>
<evidence type="ECO:0000256" key="1">
    <source>
        <dbReference type="SAM" id="MobiDB-lite"/>
    </source>
</evidence>
<organism evidence="3 4">
    <name type="scientific">Alkalilimnicola ehrlichii (strain ATCC BAA-1101 / DSM 17681 / MLHE-1)</name>
    <dbReference type="NCBI Taxonomy" id="187272"/>
    <lineage>
        <taxon>Bacteria</taxon>
        <taxon>Pseudomonadati</taxon>
        <taxon>Pseudomonadota</taxon>
        <taxon>Gammaproteobacteria</taxon>
        <taxon>Chromatiales</taxon>
        <taxon>Ectothiorhodospiraceae</taxon>
        <taxon>Alkalilimnicola</taxon>
    </lineage>
</organism>
<evidence type="ECO:0000313" key="3">
    <source>
        <dbReference type="EMBL" id="ABI57492.1"/>
    </source>
</evidence>
<name>Q0A6P5_ALKEH</name>
<dbReference type="Pfam" id="PF03412">
    <property type="entry name" value="Peptidase_C39"/>
    <property type="match status" value="1"/>
</dbReference>
<dbReference type="EMBL" id="CP000453">
    <property type="protein sequence ID" value="ABI57492.1"/>
    <property type="molecule type" value="Genomic_DNA"/>
</dbReference>
<gene>
    <name evidence="3" type="ordered locus">Mlg_2150</name>
</gene>
<proteinExistence type="predicted"/>
<dbReference type="Proteomes" id="UP000001962">
    <property type="component" value="Chromosome"/>
</dbReference>
<dbReference type="PROSITE" id="PS50990">
    <property type="entry name" value="PEPTIDASE_C39"/>
    <property type="match status" value="1"/>
</dbReference>
<feature type="domain" description="Peptidase C39" evidence="2">
    <location>
        <begin position="24"/>
        <end position="147"/>
    </location>
</feature>
<accession>Q0A6P5</accession>
<dbReference type="Gene3D" id="3.90.70.10">
    <property type="entry name" value="Cysteine proteinases"/>
    <property type="match status" value="1"/>
</dbReference>
<dbReference type="GO" id="GO:0008233">
    <property type="term" value="F:peptidase activity"/>
    <property type="evidence" value="ECO:0007669"/>
    <property type="project" value="InterPro"/>
</dbReference>